<sequence length="106" mass="11903">MSKSFRCNLFFSLFISILFFISTLSCSFILNRFIISLFLISFSASSFSSIFRSYSAKLSFFSLAILALLSDSSFCFSLYLCSALARSFINTPSNICLCSALARSFY</sequence>
<dbReference type="PROSITE" id="PS51257">
    <property type="entry name" value="PROKAR_LIPOPROTEIN"/>
    <property type="match status" value="1"/>
</dbReference>
<evidence type="ECO:0000256" key="1">
    <source>
        <dbReference type="SAM" id="Phobius"/>
    </source>
</evidence>
<proteinExistence type="predicted"/>
<organism evidence="2">
    <name type="scientific">Cacopsylla melanoneura</name>
    <dbReference type="NCBI Taxonomy" id="428564"/>
    <lineage>
        <taxon>Eukaryota</taxon>
        <taxon>Metazoa</taxon>
        <taxon>Ecdysozoa</taxon>
        <taxon>Arthropoda</taxon>
        <taxon>Hexapoda</taxon>
        <taxon>Insecta</taxon>
        <taxon>Pterygota</taxon>
        <taxon>Neoptera</taxon>
        <taxon>Paraneoptera</taxon>
        <taxon>Hemiptera</taxon>
        <taxon>Sternorrhyncha</taxon>
        <taxon>Psylloidea</taxon>
        <taxon>Psyllidae</taxon>
        <taxon>Psyllinae</taxon>
        <taxon>Cacopsylla</taxon>
    </lineage>
</organism>
<feature type="transmembrane region" description="Helical" evidence="1">
    <location>
        <begin position="7"/>
        <end position="24"/>
    </location>
</feature>
<reference evidence="2" key="1">
    <citation type="submission" date="2021-05" db="EMBL/GenBank/DDBJ databases">
        <authorList>
            <person name="Alioto T."/>
            <person name="Alioto T."/>
            <person name="Gomez Garrido J."/>
        </authorList>
    </citation>
    <scope>NUCLEOTIDE SEQUENCE</scope>
</reference>
<name>A0A8D9BF36_9HEMI</name>
<dbReference type="EMBL" id="HBUF01625404">
    <property type="protein sequence ID" value="CAG6781960.1"/>
    <property type="molecule type" value="Transcribed_RNA"/>
</dbReference>
<keyword evidence="1" id="KW-0812">Transmembrane</keyword>
<protein>
    <submittedName>
        <fullName evidence="2">Uncharacterized protein</fullName>
    </submittedName>
</protein>
<keyword evidence="1" id="KW-0472">Membrane</keyword>
<dbReference type="EMBL" id="HBUF01625403">
    <property type="protein sequence ID" value="CAG6781959.1"/>
    <property type="molecule type" value="Transcribed_RNA"/>
</dbReference>
<dbReference type="AlphaFoldDB" id="A0A8D9BF36"/>
<feature type="transmembrane region" description="Helical" evidence="1">
    <location>
        <begin position="30"/>
        <end position="51"/>
    </location>
</feature>
<feature type="transmembrane region" description="Helical" evidence="1">
    <location>
        <begin position="58"/>
        <end position="80"/>
    </location>
</feature>
<evidence type="ECO:0000313" key="2">
    <source>
        <dbReference type="EMBL" id="CAG6781959.1"/>
    </source>
</evidence>
<keyword evidence="1" id="KW-1133">Transmembrane helix</keyword>
<accession>A0A8D9BF36</accession>